<evidence type="ECO:0000256" key="4">
    <source>
        <dbReference type="SAM" id="Phobius"/>
    </source>
</evidence>
<sequence>MNWYRNITSLLLQVITLLFCFCGLIYGQNVTAVISTEYGPVRGLRHSLKNGNIAVKFLGIPYATASRFERPRNPAKWTQTLDAVNPKVCPQTGEQVVDENCLTLNVYKPSATRNSSLPVLVFIHGGAFMRFSAHEDDPSLLATEQGIMVVTINYRLGILGFLCSGDIKENLGLLDQIYALKWVQNNIERFGGDRSQVTIGGLSAGGESASILMLSPLATGLFTGVFAMSGTPVPTLEGRKDVETAARRVAEVLGCIDVGQRITDCLREKSTAEIVSAMQNVSMKFAPCVDGHVIPSFWIRHLIGTSALGESRELKKLNVMMGATNDEGSFQLHVSPDLSRQDLDHGISRQTFTQYIRNQTWITGQTNQVSHAIEQVYTDWSNEDNANKTRESLVDVITDHWIVVPTVTTLRACAKAGARTFFYFFEKKPPVERKIKGITQAPGWFRATHGADNSYLFGGDLDMTWVNDSLKADREFAKRFRTFIANFVKTGDPNGATVPTWPQFTPVHQQYVSMDSQISLGSNLRADKVHFWNKFLPSLTSSDPPSQEPPTDKPEHHVKRRDKVVIALALTSVIFIVVAILLFIMLLYTCIKTIRLARVAKGGYSAELVEKDGNTETT</sequence>
<feature type="transmembrane region" description="Helical" evidence="4">
    <location>
        <begin position="564"/>
        <end position="588"/>
    </location>
</feature>
<dbReference type="PANTHER" id="PTHR43903">
    <property type="entry name" value="NEUROLIGIN"/>
    <property type="match status" value="1"/>
</dbReference>
<keyword evidence="7" id="KW-1185">Reference proteome</keyword>
<dbReference type="Proteomes" id="UP000001593">
    <property type="component" value="Unassembled WGS sequence"/>
</dbReference>
<organism evidence="6 7">
    <name type="scientific">Nematostella vectensis</name>
    <name type="common">Starlet sea anemone</name>
    <dbReference type="NCBI Taxonomy" id="45351"/>
    <lineage>
        <taxon>Eukaryota</taxon>
        <taxon>Metazoa</taxon>
        <taxon>Cnidaria</taxon>
        <taxon>Anthozoa</taxon>
        <taxon>Hexacorallia</taxon>
        <taxon>Actiniaria</taxon>
        <taxon>Edwardsiidae</taxon>
        <taxon>Nematostella</taxon>
    </lineage>
</organism>
<dbReference type="Gene3D" id="3.40.50.1820">
    <property type="entry name" value="alpha/beta hydrolase"/>
    <property type="match status" value="1"/>
</dbReference>
<name>A7RNV3_NEMVE</name>
<evidence type="ECO:0000256" key="2">
    <source>
        <dbReference type="ARBA" id="ARBA00022801"/>
    </source>
</evidence>
<dbReference type="PROSITE" id="PS00122">
    <property type="entry name" value="CARBOXYLESTERASE_B_1"/>
    <property type="match status" value="1"/>
</dbReference>
<dbReference type="EMBL" id="DS469523">
    <property type="protein sequence ID" value="EDO46992.1"/>
    <property type="molecule type" value="Genomic_DNA"/>
</dbReference>
<dbReference type="Pfam" id="PF00135">
    <property type="entry name" value="COesterase"/>
    <property type="match status" value="1"/>
</dbReference>
<keyword evidence="4" id="KW-0812">Transmembrane</keyword>
<dbReference type="eggNOG" id="KOG1516">
    <property type="taxonomic scope" value="Eukaryota"/>
</dbReference>
<protein>
    <recommendedName>
        <fullName evidence="3">Carboxylic ester hydrolase</fullName>
        <ecNumber evidence="3">3.1.1.-</ecNumber>
    </recommendedName>
</protein>
<proteinExistence type="inferred from homology"/>
<feature type="signal peptide" evidence="3">
    <location>
        <begin position="1"/>
        <end position="27"/>
    </location>
</feature>
<keyword evidence="2 3" id="KW-0378">Hydrolase</keyword>
<dbReference type="InterPro" id="IPR002018">
    <property type="entry name" value="CarbesteraseB"/>
</dbReference>
<comment type="similarity">
    <text evidence="1 3">Belongs to the type-B carboxylesterase/lipase family.</text>
</comment>
<keyword evidence="3" id="KW-0732">Signal</keyword>
<evidence type="ECO:0000256" key="1">
    <source>
        <dbReference type="ARBA" id="ARBA00005964"/>
    </source>
</evidence>
<keyword evidence="4" id="KW-1133">Transmembrane helix</keyword>
<dbReference type="EC" id="3.1.1.-" evidence="3"/>
<dbReference type="OMA" id="HAYDESH"/>
<accession>A7RNV3</accession>
<evidence type="ECO:0000256" key="3">
    <source>
        <dbReference type="RuleBase" id="RU361235"/>
    </source>
</evidence>
<reference evidence="6 7" key="1">
    <citation type="journal article" date="2007" name="Science">
        <title>Sea anemone genome reveals ancestral eumetazoan gene repertoire and genomic organization.</title>
        <authorList>
            <person name="Putnam N.H."/>
            <person name="Srivastava M."/>
            <person name="Hellsten U."/>
            <person name="Dirks B."/>
            <person name="Chapman J."/>
            <person name="Salamov A."/>
            <person name="Terry A."/>
            <person name="Shapiro H."/>
            <person name="Lindquist E."/>
            <person name="Kapitonov V.V."/>
            <person name="Jurka J."/>
            <person name="Genikhovich G."/>
            <person name="Grigoriev I.V."/>
            <person name="Lucas S.M."/>
            <person name="Steele R.E."/>
            <person name="Finnerty J.R."/>
            <person name="Technau U."/>
            <person name="Martindale M.Q."/>
            <person name="Rokhsar D.S."/>
        </authorList>
    </citation>
    <scope>NUCLEOTIDE SEQUENCE [LARGE SCALE GENOMIC DNA]</scope>
    <source>
        <strain evidence="7">CH2 X CH6</strain>
    </source>
</reference>
<dbReference type="AlphaFoldDB" id="A7RNV3"/>
<dbReference type="HOGENOM" id="CLU_006586_13_0_1"/>
<keyword evidence="4" id="KW-0472">Membrane</keyword>
<feature type="chain" id="PRO_5005121878" description="Carboxylic ester hydrolase" evidence="3">
    <location>
        <begin position="28"/>
        <end position="618"/>
    </location>
</feature>
<evidence type="ECO:0000313" key="7">
    <source>
        <dbReference type="Proteomes" id="UP000001593"/>
    </source>
</evidence>
<dbReference type="InterPro" id="IPR051093">
    <property type="entry name" value="Neuroligin/BSAL"/>
</dbReference>
<evidence type="ECO:0000259" key="5">
    <source>
        <dbReference type="Pfam" id="PF00135"/>
    </source>
</evidence>
<evidence type="ECO:0000313" key="6">
    <source>
        <dbReference type="EMBL" id="EDO46992.1"/>
    </source>
</evidence>
<dbReference type="InParanoid" id="A7RNV3"/>
<gene>
    <name evidence="6" type="ORF">NEMVEDRAFT_v1g239659</name>
</gene>
<dbReference type="SUPFAM" id="SSF53474">
    <property type="entry name" value="alpha/beta-Hydrolases"/>
    <property type="match status" value="1"/>
</dbReference>
<dbReference type="GO" id="GO:0016787">
    <property type="term" value="F:hydrolase activity"/>
    <property type="evidence" value="ECO:0007669"/>
    <property type="project" value="UniProtKB-KW"/>
</dbReference>
<dbReference type="PhylomeDB" id="A7RNV3"/>
<dbReference type="ESTHER" id="nemve-a7rnv3">
    <property type="family name" value="Carb_B_Root"/>
</dbReference>
<dbReference type="InterPro" id="IPR019826">
    <property type="entry name" value="Carboxylesterase_B_AS"/>
</dbReference>
<feature type="domain" description="Carboxylesterase type B" evidence="5">
    <location>
        <begin position="32"/>
        <end position="532"/>
    </location>
</feature>
<dbReference type="InterPro" id="IPR029058">
    <property type="entry name" value="AB_hydrolase_fold"/>
</dbReference>
<dbReference type="STRING" id="45351.A7RNV3"/>